<comment type="caution">
    <text evidence="2">The sequence shown here is derived from an EMBL/GenBank/DDBJ whole genome shotgun (WGS) entry which is preliminary data.</text>
</comment>
<dbReference type="Proteomes" id="UP000617340">
    <property type="component" value="Unassembled WGS sequence"/>
</dbReference>
<protein>
    <submittedName>
        <fullName evidence="2">Uncharacterized protein</fullName>
    </submittedName>
</protein>
<accession>A0A834J476</accession>
<proteinExistence type="predicted"/>
<evidence type="ECO:0000313" key="3">
    <source>
        <dbReference type="Proteomes" id="UP000617340"/>
    </source>
</evidence>
<dbReference type="EMBL" id="JACSDZ010000022">
    <property type="protein sequence ID" value="KAF7381308.1"/>
    <property type="molecule type" value="Genomic_DNA"/>
</dbReference>
<keyword evidence="3" id="KW-1185">Reference proteome</keyword>
<gene>
    <name evidence="2" type="ORF">HZH68_016183</name>
</gene>
<feature type="region of interest" description="Disordered" evidence="1">
    <location>
        <begin position="63"/>
        <end position="100"/>
    </location>
</feature>
<sequence length="100" mass="10833">MARRGREIGGWEEYELCDHTSNVSISPTSEEINREAAHNVDLAVVTAVIQIADSHHRETAEVGMEASMEASTEASMEASMGAETTMEPAGGPFDVLHMRT</sequence>
<dbReference type="AlphaFoldDB" id="A0A834J476"/>
<evidence type="ECO:0000256" key="1">
    <source>
        <dbReference type="SAM" id="MobiDB-lite"/>
    </source>
</evidence>
<reference evidence="2" key="1">
    <citation type="journal article" date="2020" name="G3 (Bethesda)">
        <title>High-Quality Assemblies for Three Invasive Social Wasps from the &lt;i&gt;Vespula&lt;/i&gt; Genus.</title>
        <authorList>
            <person name="Harrop T.W.R."/>
            <person name="Guhlin J."/>
            <person name="McLaughlin G.M."/>
            <person name="Permina E."/>
            <person name="Stockwell P."/>
            <person name="Gilligan J."/>
            <person name="Le Lec M.F."/>
            <person name="Gruber M.A.M."/>
            <person name="Quinn O."/>
            <person name="Lovegrove M."/>
            <person name="Duncan E.J."/>
            <person name="Remnant E.J."/>
            <person name="Van Eeckhoven J."/>
            <person name="Graham B."/>
            <person name="Knapp R.A."/>
            <person name="Langford K.W."/>
            <person name="Kronenberg Z."/>
            <person name="Press M.O."/>
            <person name="Eacker S.M."/>
            <person name="Wilson-Rankin E.E."/>
            <person name="Purcell J."/>
            <person name="Lester P.J."/>
            <person name="Dearden P.K."/>
        </authorList>
    </citation>
    <scope>NUCLEOTIDE SEQUENCE</scope>
    <source>
        <strain evidence="2">Linc-1</strain>
    </source>
</reference>
<organism evidence="2 3">
    <name type="scientific">Vespula germanica</name>
    <name type="common">German yellow jacket</name>
    <name type="synonym">Paravespula germanica</name>
    <dbReference type="NCBI Taxonomy" id="30212"/>
    <lineage>
        <taxon>Eukaryota</taxon>
        <taxon>Metazoa</taxon>
        <taxon>Ecdysozoa</taxon>
        <taxon>Arthropoda</taxon>
        <taxon>Hexapoda</taxon>
        <taxon>Insecta</taxon>
        <taxon>Pterygota</taxon>
        <taxon>Neoptera</taxon>
        <taxon>Endopterygota</taxon>
        <taxon>Hymenoptera</taxon>
        <taxon>Apocrita</taxon>
        <taxon>Aculeata</taxon>
        <taxon>Vespoidea</taxon>
        <taxon>Vespidae</taxon>
        <taxon>Vespinae</taxon>
        <taxon>Vespula</taxon>
    </lineage>
</organism>
<evidence type="ECO:0000313" key="2">
    <source>
        <dbReference type="EMBL" id="KAF7381308.1"/>
    </source>
</evidence>
<name>A0A834J476_VESGE</name>